<comment type="caution">
    <text evidence="10">The sequence shown here is derived from an EMBL/GenBank/DDBJ whole genome shotgun (WGS) entry which is preliminary data.</text>
</comment>
<evidence type="ECO:0000256" key="4">
    <source>
        <dbReference type="ARBA" id="ARBA00022729"/>
    </source>
</evidence>
<feature type="signal peptide" evidence="8">
    <location>
        <begin position="1"/>
        <end position="18"/>
    </location>
</feature>
<accession>A0A9P1MUN3</accession>
<keyword evidence="3 7" id="KW-0812">Transmembrane</keyword>
<keyword evidence="4 8" id="KW-0732">Signal</keyword>
<proteinExistence type="inferred from homology"/>
<dbReference type="SMART" id="SM01190">
    <property type="entry name" value="EMP24_GP25L"/>
    <property type="match status" value="1"/>
</dbReference>
<reference evidence="10" key="1">
    <citation type="submission" date="2022-11" db="EMBL/GenBank/DDBJ databases">
        <authorList>
            <person name="Kikuchi T."/>
        </authorList>
    </citation>
    <scope>NUCLEOTIDE SEQUENCE</scope>
    <source>
        <strain evidence="10">PS1010</strain>
    </source>
</reference>
<protein>
    <recommendedName>
        <fullName evidence="9">GOLD domain-containing protein</fullName>
    </recommendedName>
</protein>
<keyword evidence="11" id="KW-1185">Reference proteome</keyword>
<name>A0A9P1MUN3_9PELO</name>
<comment type="subcellular location">
    <subcellularLocation>
        <location evidence="1">Membrane</location>
        <topology evidence="1">Single-pass type I membrane protein</topology>
    </subcellularLocation>
</comment>
<dbReference type="AlphaFoldDB" id="A0A9P1MUN3"/>
<comment type="similarity">
    <text evidence="2">Belongs to the EMP24/GP25L family.</text>
</comment>
<evidence type="ECO:0000259" key="9">
    <source>
        <dbReference type="SMART" id="SM01190"/>
    </source>
</evidence>
<evidence type="ECO:0000256" key="3">
    <source>
        <dbReference type="ARBA" id="ARBA00022692"/>
    </source>
</evidence>
<dbReference type="GO" id="GO:0016020">
    <property type="term" value="C:membrane"/>
    <property type="evidence" value="ECO:0007669"/>
    <property type="project" value="UniProtKB-SubCell"/>
</dbReference>
<evidence type="ECO:0000256" key="2">
    <source>
        <dbReference type="ARBA" id="ARBA00007104"/>
    </source>
</evidence>
<evidence type="ECO:0000313" key="10">
    <source>
        <dbReference type="EMBL" id="CAI5439476.1"/>
    </source>
</evidence>
<gene>
    <name evidence="10" type="ORF">CAMP_LOCUS2113</name>
</gene>
<dbReference type="PANTHER" id="PTHR22811">
    <property type="entry name" value="TRANSMEMBRANE EMP24 DOMAIN-CONTAINING PROTEIN"/>
    <property type="match status" value="1"/>
</dbReference>
<feature type="chain" id="PRO_5040390160" description="GOLD domain-containing protein" evidence="8">
    <location>
        <begin position="19"/>
        <end position="214"/>
    </location>
</feature>
<feature type="transmembrane region" description="Helical" evidence="7">
    <location>
        <begin position="182"/>
        <end position="201"/>
    </location>
</feature>
<dbReference type="OrthoDB" id="10037706at2759"/>
<evidence type="ECO:0000256" key="8">
    <source>
        <dbReference type="SAM" id="SignalP"/>
    </source>
</evidence>
<organism evidence="10 11">
    <name type="scientific">Caenorhabditis angaria</name>
    <dbReference type="NCBI Taxonomy" id="860376"/>
    <lineage>
        <taxon>Eukaryota</taxon>
        <taxon>Metazoa</taxon>
        <taxon>Ecdysozoa</taxon>
        <taxon>Nematoda</taxon>
        <taxon>Chromadorea</taxon>
        <taxon>Rhabditida</taxon>
        <taxon>Rhabditina</taxon>
        <taxon>Rhabditomorpha</taxon>
        <taxon>Rhabditoidea</taxon>
        <taxon>Rhabditidae</taxon>
        <taxon>Peloderinae</taxon>
        <taxon>Caenorhabditis</taxon>
    </lineage>
</organism>
<keyword evidence="6 7" id="KW-0472">Membrane</keyword>
<dbReference type="Proteomes" id="UP001152747">
    <property type="component" value="Unassembled WGS sequence"/>
</dbReference>
<dbReference type="InterPro" id="IPR009038">
    <property type="entry name" value="GOLD_dom"/>
</dbReference>
<keyword evidence="5 7" id="KW-1133">Transmembrane helix</keyword>
<feature type="domain" description="GOLD" evidence="9">
    <location>
        <begin position="30"/>
        <end position="206"/>
    </location>
</feature>
<evidence type="ECO:0000256" key="5">
    <source>
        <dbReference type="ARBA" id="ARBA00022989"/>
    </source>
</evidence>
<dbReference type="InterPro" id="IPR015720">
    <property type="entry name" value="Emp24-like"/>
</dbReference>
<dbReference type="Pfam" id="PF01105">
    <property type="entry name" value="EMP24_GP25L"/>
    <property type="match status" value="1"/>
</dbReference>
<dbReference type="EMBL" id="CANHGI010000001">
    <property type="protein sequence ID" value="CAI5439476.1"/>
    <property type="molecule type" value="Genomic_DNA"/>
</dbReference>
<evidence type="ECO:0000256" key="6">
    <source>
        <dbReference type="ARBA" id="ARBA00023136"/>
    </source>
</evidence>
<sequence>MKFFIIFGLFLGIYTVSALTTKDDTHVGRVLSFESVSTLTCFFEPLESEMFLTIAMRPTFDSGYQMQFRVTSPSGEWSEWASGDGDAYMEHNTTENGAYEICLYTRRPMRVNMFLQFYNPEKAKKSLDSFIEANHLSKSIQESIMETTNRIYKIYYTLKFQNQMVVRDEALQVKNGDYIMHYSQVFSVFAVIIALFQVYFVRKMFNVDTTKIRI</sequence>
<evidence type="ECO:0000256" key="7">
    <source>
        <dbReference type="SAM" id="Phobius"/>
    </source>
</evidence>
<evidence type="ECO:0000313" key="11">
    <source>
        <dbReference type="Proteomes" id="UP001152747"/>
    </source>
</evidence>
<evidence type="ECO:0000256" key="1">
    <source>
        <dbReference type="ARBA" id="ARBA00004479"/>
    </source>
</evidence>